<sequence length="43" mass="5365">MPLFRHIKGTQREIKIARFQKEIETEDIQRGIDREIYREKTYK</sequence>
<reference evidence="1" key="1">
    <citation type="submission" date="2014-09" db="EMBL/GenBank/DDBJ databases">
        <authorList>
            <person name="Magalhaes I.L.F."/>
            <person name="Oliveira U."/>
            <person name="Santos F.R."/>
            <person name="Vidigal T.H.D.A."/>
            <person name="Brescovit A.D."/>
            <person name="Santos A.J."/>
        </authorList>
    </citation>
    <scope>NUCLEOTIDE SEQUENCE</scope>
    <source>
        <tissue evidence="1">Shoot tissue taken approximately 20 cm above the soil surface</tissue>
    </source>
</reference>
<accession>A0A0A8Z318</accession>
<dbReference type="AlphaFoldDB" id="A0A0A8Z318"/>
<reference evidence="1" key="2">
    <citation type="journal article" date="2015" name="Data Brief">
        <title>Shoot transcriptome of the giant reed, Arundo donax.</title>
        <authorList>
            <person name="Barrero R.A."/>
            <person name="Guerrero F.D."/>
            <person name="Moolhuijzen P."/>
            <person name="Goolsby J.A."/>
            <person name="Tidwell J."/>
            <person name="Bellgard S.E."/>
            <person name="Bellgard M.I."/>
        </authorList>
    </citation>
    <scope>NUCLEOTIDE SEQUENCE</scope>
    <source>
        <tissue evidence="1">Shoot tissue taken approximately 20 cm above the soil surface</tissue>
    </source>
</reference>
<dbReference type="EMBL" id="GBRH01264709">
    <property type="protein sequence ID" value="JAD33186.1"/>
    <property type="molecule type" value="Transcribed_RNA"/>
</dbReference>
<evidence type="ECO:0000313" key="1">
    <source>
        <dbReference type="EMBL" id="JAD33186.1"/>
    </source>
</evidence>
<organism evidence="1">
    <name type="scientific">Arundo donax</name>
    <name type="common">Giant reed</name>
    <name type="synonym">Donax arundinaceus</name>
    <dbReference type="NCBI Taxonomy" id="35708"/>
    <lineage>
        <taxon>Eukaryota</taxon>
        <taxon>Viridiplantae</taxon>
        <taxon>Streptophyta</taxon>
        <taxon>Embryophyta</taxon>
        <taxon>Tracheophyta</taxon>
        <taxon>Spermatophyta</taxon>
        <taxon>Magnoliopsida</taxon>
        <taxon>Liliopsida</taxon>
        <taxon>Poales</taxon>
        <taxon>Poaceae</taxon>
        <taxon>PACMAD clade</taxon>
        <taxon>Arundinoideae</taxon>
        <taxon>Arundineae</taxon>
        <taxon>Arundo</taxon>
    </lineage>
</organism>
<name>A0A0A8Z318_ARUDO</name>
<proteinExistence type="predicted"/>
<protein>
    <submittedName>
        <fullName evidence="1">Uncharacterized protein</fullName>
    </submittedName>
</protein>